<evidence type="ECO:0000313" key="2">
    <source>
        <dbReference type="EMBL" id="EXX53143.1"/>
    </source>
</evidence>
<gene>
    <name evidence="2" type="ORF">RirG_246770</name>
</gene>
<dbReference type="EMBL" id="JEMT01029063">
    <property type="protein sequence ID" value="EXX53142.1"/>
    <property type="molecule type" value="Genomic_DNA"/>
</dbReference>
<evidence type="ECO:0000256" key="1">
    <source>
        <dbReference type="SAM" id="MobiDB-lite"/>
    </source>
</evidence>
<dbReference type="OrthoDB" id="5514856at2759"/>
<protein>
    <submittedName>
        <fullName evidence="2">Uncharacterized protein</fullName>
    </submittedName>
</protein>
<organism evidence="2 3">
    <name type="scientific">Rhizophagus irregularis (strain DAOM 197198w)</name>
    <name type="common">Glomus intraradices</name>
    <dbReference type="NCBI Taxonomy" id="1432141"/>
    <lineage>
        <taxon>Eukaryota</taxon>
        <taxon>Fungi</taxon>
        <taxon>Fungi incertae sedis</taxon>
        <taxon>Mucoromycota</taxon>
        <taxon>Glomeromycotina</taxon>
        <taxon>Glomeromycetes</taxon>
        <taxon>Glomerales</taxon>
        <taxon>Glomeraceae</taxon>
        <taxon>Rhizophagus</taxon>
    </lineage>
</organism>
<reference evidence="2 3" key="1">
    <citation type="submission" date="2014-02" db="EMBL/GenBank/DDBJ databases">
        <title>Single nucleus genome sequencing reveals high similarity among nuclei of an endomycorrhizal fungus.</title>
        <authorList>
            <person name="Lin K."/>
            <person name="Geurts R."/>
            <person name="Zhang Z."/>
            <person name="Limpens E."/>
            <person name="Saunders D.G."/>
            <person name="Mu D."/>
            <person name="Pang E."/>
            <person name="Cao H."/>
            <person name="Cha H."/>
            <person name="Lin T."/>
            <person name="Zhou Q."/>
            <person name="Shang Y."/>
            <person name="Li Y."/>
            <person name="Ivanov S."/>
            <person name="Sharma T."/>
            <person name="Velzen R.V."/>
            <person name="Ruijter N.D."/>
            <person name="Aanen D.K."/>
            <person name="Win J."/>
            <person name="Kamoun S."/>
            <person name="Bisseling T."/>
            <person name="Huang S."/>
        </authorList>
    </citation>
    <scope>NUCLEOTIDE SEQUENCE [LARGE SCALE GENOMIC DNA]</scope>
    <source>
        <strain evidence="2">DAOM 197198w</strain>
        <strain evidence="3">DAOM197198w</strain>
    </source>
</reference>
<accession>A0A015LEC8</accession>
<sequence>MPRPQSTQIIVGPSGRGPSGSSSNGGGNFFTRFLREEIFAQDKRPGNIDILISTGLFAATIAFLQNYGVELLSI</sequence>
<keyword evidence="3" id="KW-1185">Reference proteome</keyword>
<comment type="caution">
    <text evidence="2">The sequence shown here is derived from an EMBL/GenBank/DDBJ whole genome shotgun (WGS) entry which is preliminary data.</text>
</comment>
<name>A0A015LEC8_RHIIW</name>
<dbReference type="AlphaFoldDB" id="A0A015LEC8"/>
<proteinExistence type="predicted"/>
<feature type="region of interest" description="Disordered" evidence="1">
    <location>
        <begin position="1"/>
        <end position="28"/>
    </location>
</feature>
<dbReference type="HOGENOM" id="CLU_2689145_0_0_1"/>
<dbReference type="Proteomes" id="UP000022910">
    <property type="component" value="Unassembled WGS sequence"/>
</dbReference>
<feature type="compositionally biased region" description="Gly residues" evidence="1">
    <location>
        <begin position="14"/>
        <end position="28"/>
    </location>
</feature>
<dbReference type="EMBL" id="JEMT01029063">
    <property type="protein sequence ID" value="EXX53143.1"/>
    <property type="molecule type" value="Genomic_DNA"/>
</dbReference>
<evidence type="ECO:0000313" key="3">
    <source>
        <dbReference type="Proteomes" id="UP000022910"/>
    </source>
</evidence>